<keyword evidence="3" id="KW-1185">Reference proteome</keyword>
<dbReference type="OrthoDB" id="1938107at2759"/>
<proteinExistence type="predicted"/>
<evidence type="ECO:0000313" key="3">
    <source>
        <dbReference type="Proteomes" id="UP000827889"/>
    </source>
</evidence>
<dbReference type="AlphaFoldDB" id="A0A8B8QEI3"/>
<sequence>MATPRAIRRAATASSVNYLRRFCSSTAPATAATRQRQPPQDHKFLSPSPYVGSWETPKDPKEAEAKLAGLRREYAKQVKELRKEYIQEVEAMRLEQQRKDEAKREAIRVAREERNKVKAVEAKVRAEERMVAEEEFRRMLMKERAEKLENWRMKEKSREDKKKEARELLRRKSSIWIDESELESKILEAMVDTTTL</sequence>
<dbReference type="GeneID" id="115751056"/>
<gene>
    <name evidence="4" type="primary">LOC115751056</name>
</gene>
<accession>A0A8B8QEI3</accession>
<dbReference type="PANTHER" id="PTHR36402:SF1">
    <property type="entry name" value="EXPRESSED PROTEIN"/>
    <property type="match status" value="1"/>
</dbReference>
<evidence type="ECO:0000256" key="1">
    <source>
        <dbReference type="SAM" id="Coils"/>
    </source>
</evidence>
<dbReference type="Proteomes" id="UP000827889">
    <property type="component" value="Chromosome 5"/>
</dbReference>
<dbReference type="KEGG" id="rarg:115751056"/>
<dbReference type="PANTHER" id="PTHR36402">
    <property type="entry name" value="EXPRESSED PROTEIN"/>
    <property type="match status" value="1"/>
</dbReference>
<feature type="coiled-coil region" evidence="1">
    <location>
        <begin position="75"/>
        <end position="130"/>
    </location>
</feature>
<dbReference type="RefSeq" id="XP_030544612.1">
    <property type="nucleotide sequence ID" value="XM_030688752.2"/>
</dbReference>
<keyword evidence="1" id="KW-0175">Coiled coil</keyword>
<name>A0A8B8QEI3_9MYRT</name>
<feature type="compositionally biased region" description="Low complexity" evidence="2">
    <location>
        <begin position="27"/>
        <end position="38"/>
    </location>
</feature>
<protein>
    <submittedName>
        <fullName evidence="4">Troponin I</fullName>
    </submittedName>
</protein>
<evidence type="ECO:0000256" key="2">
    <source>
        <dbReference type="SAM" id="MobiDB-lite"/>
    </source>
</evidence>
<reference evidence="4" key="1">
    <citation type="submission" date="2025-08" db="UniProtKB">
        <authorList>
            <consortium name="RefSeq"/>
        </authorList>
    </citation>
    <scope>IDENTIFICATION</scope>
    <source>
        <tissue evidence="4">Leaf</tissue>
    </source>
</reference>
<feature type="region of interest" description="Disordered" evidence="2">
    <location>
        <begin position="27"/>
        <end position="60"/>
    </location>
</feature>
<organism evidence="3 4">
    <name type="scientific">Rhodamnia argentea</name>
    <dbReference type="NCBI Taxonomy" id="178133"/>
    <lineage>
        <taxon>Eukaryota</taxon>
        <taxon>Viridiplantae</taxon>
        <taxon>Streptophyta</taxon>
        <taxon>Embryophyta</taxon>
        <taxon>Tracheophyta</taxon>
        <taxon>Spermatophyta</taxon>
        <taxon>Magnoliopsida</taxon>
        <taxon>eudicotyledons</taxon>
        <taxon>Gunneridae</taxon>
        <taxon>Pentapetalae</taxon>
        <taxon>rosids</taxon>
        <taxon>malvids</taxon>
        <taxon>Myrtales</taxon>
        <taxon>Myrtaceae</taxon>
        <taxon>Myrtoideae</taxon>
        <taxon>Myrteae</taxon>
        <taxon>Australasian group</taxon>
        <taxon>Rhodamnia</taxon>
    </lineage>
</organism>
<evidence type="ECO:0000313" key="4">
    <source>
        <dbReference type="RefSeq" id="XP_030544612.1"/>
    </source>
</evidence>